<protein>
    <submittedName>
        <fullName evidence="1">Uncharacterized protein</fullName>
    </submittedName>
</protein>
<reference evidence="1 2" key="1">
    <citation type="journal article" date="2022" name="bioRxiv">
        <title>The genome of the oomycete Peronosclerospora sorghi, a cosmopolitan pathogen of maize and sorghum, is inflated with dispersed pseudogenes.</title>
        <authorList>
            <person name="Fletcher K."/>
            <person name="Martin F."/>
            <person name="Isakeit T."/>
            <person name="Cavanaugh K."/>
            <person name="Magill C."/>
            <person name="Michelmore R."/>
        </authorList>
    </citation>
    <scope>NUCLEOTIDE SEQUENCE [LARGE SCALE GENOMIC DNA]</scope>
    <source>
        <strain evidence="1">P6</strain>
    </source>
</reference>
<accession>A0ACC0WSH6</accession>
<comment type="caution">
    <text evidence="1">The sequence shown here is derived from an EMBL/GenBank/DDBJ whole genome shotgun (WGS) entry which is preliminary data.</text>
</comment>
<sequence>MRDAIAYASEYGLCDDKEVLAPLRSLIGRMDAWTSLLEDKTPLRALKKERKFGMDRARWRWDHHRPHLPASIKTLNVKSTTSAGSVDGAAPLNAST</sequence>
<proteinExistence type="predicted"/>
<dbReference type="Proteomes" id="UP001163321">
    <property type="component" value="Chromosome 1"/>
</dbReference>
<name>A0ACC0WSH6_9STRA</name>
<keyword evidence="2" id="KW-1185">Reference proteome</keyword>
<evidence type="ECO:0000313" key="1">
    <source>
        <dbReference type="EMBL" id="KAI9921819.1"/>
    </source>
</evidence>
<dbReference type="EMBL" id="CM047580">
    <property type="protein sequence ID" value="KAI9921819.1"/>
    <property type="molecule type" value="Genomic_DNA"/>
</dbReference>
<evidence type="ECO:0000313" key="2">
    <source>
        <dbReference type="Proteomes" id="UP001163321"/>
    </source>
</evidence>
<gene>
    <name evidence="1" type="ORF">PsorP6_002722</name>
</gene>
<organism evidence="1 2">
    <name type="scientific">Peronosclerospora sorghi</name>
    <dbReference type="NCBI Taxonomy" id="230839"/>
    <lineage>
        <taxon>Eukaryota</taxon>
        <taxon>Sar</taxon>
        <taxon>Stramenopiles</taxon>
        <taxon>Oomycota</taxon>
        <taxon>Peronosporomycetes</taxon>
        <taxon>Peronosporales</taxon>
        <taxon>Peronosporaceae</taxon>
        <taxon>Peronosclerospora</taxon>
    </lineage>
</organism>